<reference evidence="1 2" key="1">
    <citation type="journal article" date="2013" name="PLoS Genet.">
        <title>The genome and development-dependent transcriptomes of Pyronema confluens: a window into fungal evolution.</title>
        <authorList>
            <person name="Traeger S."/>
            <person name="Altegoer F."/>
            <person name="Freitag M."/>
            <person name="Gabaldon T."/>
            <person name="Kempken F."/>
            <person name="Kumar A."/>
            <person name="Marcet-Houben M."/>
            <person name="Poggeler S."/>
            <person name="Stajich J.E."/>
            <person name="Nowrousian M."/>
        </authorList>
    </citation>
    <scope>NUCLEOTIDE SEQUENCE [LARGE SCALE GENOMIC DNA]</scope>
    <source>
        <strain evidence="2">CBS 100304</strain>
        <tissue evidence="1">Vegetative mycelium</tissue>
    </source>
</reference>
<accession>U4LB91</accession>
<dbReference type="EMBL" id="HF935612">
    <property type="protein sequence ID" value="CCX11381.1"/>
    <property type="molecule type" value="Genomic_DNA"/>
</dbReference>
<evidence type="ECO:0000313" key="2">
    <source>
        <dbReference type="Proteomes" id="UP000018144"/>
    </source>
</evidence>
<dbReference type="Proteomes" id="UP000018144">
    <property type="component" value="Unassembled WGS sequence"/>
</dbReference>
<proteinExistence type="predicted"/>
<keyword evidence="2" id="KW-1185">Reference proteome</keyword>
<dbReference type="AlphaFoldDB" id="U4LB91"/>
<name>U4LB91_PYROM</name>
<evidence type="ECO:0000313" key="1">
    <source>
        <dbReference type="EMBL" id="CCX11381.1"/>
    </source>
</evidence>
<gene>
    <name evidence="1" type="ORF">PCON_10975</name>
</gene>
<organism evidence="1 2">
    <name type="scientific">Pyronema omphalodes (strain CBS 100304)</name>
    <name type="common">Pyronema confluens</name>
    <dbReference type="NCBI Taxonomy" id="1076935"/>
    <lineage>
        <taxon>Eukaryota</taxon>
        <taxon>Fungi</taxon>
        <taxon>Dikarya</taxon>
        <taxon>Ascomycota</taxon>
        <taxon>Pezizomycotina</taxon>
        <taxon>Pezizomycetes</taxon>
        <taxon>Pezizales</taxon>
        <taxon>Pyronemataceae</taxon>
        <taxon>Pyronema</taxon>
    </lineage>
</organism>
<sequence>MVLLPKHLLPRKLDDSNEFVGFREIIANINKFIGTILKDYKSKLVYIKTAIKYRKDKPATAEAMERRIRDLYATIGHRVSAEKLVVRIGKPLRDDLLGVDCCVRLF</sequence>
<protein>
    <submittedName>
        <fullName evidence="1">Uncharacterized protein</fullName>
    </submittedName>
</protein>